<dbReference type="AlphaFoldDB" id="A0A853FEK8"/>
<comment type="caution">
    <text evidence="2">The sequence shown here is derived from an EMBL/GenBank/DDBJ whole genome shotgun (WGS) entry which is preliminary data.</text>
</comment>
<dbReference type="OrthoDB" id="8641722at2"/>
<name>A0A853FEK8_9BURK</name>
<accession>A0A853FEK8</accession>
<evidence type="ECO:0000313" key="3">
    <source>
        <dbReference type="Proteomes" id="UP000580517"/>
    </source>
</evidence>
<keyword evidence="1" id="KW-1133">Transmembrane helix</keyword>
<evidence type="ECO:0000256" key="1">
    <source>
        <dbReference type="SAM" id="Phobius"/>
    </source>
</evidence>
<evidence type="ECO:0000313" key="2">
    <source>
        <dbReference type="EMBL" id="NYT38128.1"/>
    </source>
</evidence>
<proteinExistence type="predicted"/>
<keyword evidence="1" id="KW-0472">Membrane</keyword>
<keyword evidence="3" id="KW-1185">Reference proteome</keyword>
<protein>
    <submittedName>
        <fullName evidence="2">Uncharacterized protein</fullName>
    </submittedName>
</protein>
<sequence>MSEVLKNWSEFRPSKTLWFWSSVGVAALTMIIGFSAAGWVTGGTATKQAETASEQAVAQLASNICVNRFKAATDAATKLAALKATDAWKRDSFIEDGGWVTFANMKTPVEGAAELCASKLLDTDGSTT</sequence>
<feature type="transmembrane region" description="Helical" evidence="1">
    <location>
        <begin position="17"/>
        <end position="40"/>
    </location>
</feature>
<organism evidence="2 3">
    <name type="scientific">Allopusillimonas soli</name>
    <dbReference type="NCBI Taxonomy" id="659016"/>
    <lineage>
        <taxon>Bacteria</taxon>
        <taxon>Pseudomonadati</taxon>
        <taxon>Pseudomonadota</taxon>
        <taxon>Betaproteobacteria</taxon>
        <taxon>Burkholderiales</taxon>
        <taxon>Alcaligenaceae</taxon>
        <taxon>Allopusillimonas</taxon>
    </lineage>
</organism>
<dbReference type="EMBL" id="JACCEW010000004">
    <property type="protein sequence ID" value="NYT38128.1"/>
    <property type="molecule type" value="Genomic_DNA"/>
</dbReference>
<gene>
    <name evidence="2" type="ORF">H0A68_14665</name>
</gene>
<keyword evidence="1" id="KW-0812">Transmembrane</keyword>
<dbReference type="RefSeq" id="WP_129970058.1">
    <property type="nucleotide sequence ID" value="NZ_JACCEW010000004.1"/>
</dbReference>
<dbReference type="Proteomes" id="UP000580517">
    <property type="component" value="Unassembled WGS sequence"/>
</dbReference>
<reference evidence="2 3" key="1">
    <citation type="submission" date="2020-07" db="EMBL/GenBank/DDBJ databases">
        <title>Taxonomic revisions and descriptions of new bacterial species based on genomic comparisons in the high-G+C-content subgroup of the family Alcaligenaceae.</title>
        <authorList>
            <person name="Szabo A."/>
            <person name="Felfoldi T."/>
        </authorList>
    </citation>
    <scope>NUCLEOTIDE SEQUENCE [LARGE SCALE GENOMIC DNA]</scope>
    <source>
        <strain evidence="2 3">DSM 25264</strain>
    </source>
</reference>